<protein>
    <submittedName>
        <fullName evidence="2">Uncharacterized protein</fullName>
    </submittedName>
</protein>
<evidence type="ECO:0000313" key="3">
    <source>
        <dbReference type="Proteomes" id="UP000521943"/>
    </source>
</evidence>
<dbReference type="EMBL" id="JACGCI010000006">
    <property type="protein sequence ID" value="KAF6763439.1"/>
    <property type="molecule type" value="Genomic_DNA"/>
</dbReference>
<comment type="caution">
    <text evidence="2">The sequence shown here is derived from an EMBL/GenBank/DDBJ whole genome shotgun (WGS) entry which is preliminary data.</text>
</comment>
<evidence type="ECO:0000313" key="2">
    <source>
        <dbReference type="EMBL" id="KAF6763439.1"/>
    </source>
</evidence>
<evidence type="ECO:0000256" key="1">
    <source>
        <dbReference type="SAM" id="MobiDB-lite"/>
    </source>
</evidence>
<gene>
    <name evidence="2" type="ORF">DFP72DRAFT_1141359</name>
</gene>
<proteinExistence type="predicted"/>
<dbReference type="Proteomes" id="UP000521943">
    <property type="component" value="Unassembled WGS sequence"/>
</dbReference>
<accession>A0A8H6IFD6</accession>
<dbReference type="AlphaFoldDB" id="A0A8H6IFD6"/>
<name>A0A8H6IFD6_9AGAR</name>
<sequence length="176" mass="19923">MSLLVSDDGDLMSEPTIDLPVEKSERRAGNDISLCSKSQTRRWTYLELIVYRDEKLENGDENTIEGGLNVGERVEISENGKGRGRKVDGTDEETSLNIPAFIHLQTHPADLGPRSFTLPPTSTRTDHPDSAEIRTSLRQIATTEYLLWEWLFEGVDWGEWGEEDGVGCVCYYSYYD</sequence>
<reference evidence="2 3" key="1">
    <citation type="submission" date="2020-07" db="EMBL/GenBank/DDBJ databases">
        <title>Comparative genomics of pyrophilous fungi reveals a link between fire events and developmental genes.</title>
        <authorList>
            <consortium name="DOE Joint Genome Institute"/>
            <person name="Steindorff A.S."/>
            <person name="Carver A."/>
            <person name="Calhoun S."/>
            <person name="Stillman K."/>
            <person name="Liu H."/>
            <person name="Lipzen A."/>
            <person name="Pangilinan J."/>
            <person name="Labutti K."/>
            <person name="Bruns T.D."/>
            <person name="Grigoriev I.V."/>
        </authorList>
    </citation>
    <scope>NUCLEOTIDE SEQUENCE [LARGE SCALE GENOMIC DNA]</scope>
    <source>
        <strain evidence="2 3">CBS 144469</strain>
    </source>
</reference>
<keyword evidence="3" id="KW-1185">Reference proteome</keyword>
<feature type="region of interest" description="Disordered" evidence="1">
    <location>
        <begin position="1"/>
        <end position="24"/>
    </location>
</feature>
<organism evidence="2 3">
    <name type="scientific">Ephemerocybe angulata</name>
    <dbReference type="NCBI Taxonomy" id="980116"/>
    <lineage>
        <taxon>Eukaryota</taxon>
        <taxon>Fungi</taxon>
        <taxon>Dikarya</taxon>
        <taxon>Basidiomycota</taxon>
        <taxon>Agaricomycotina</taxon>
        <taxon>Agaricomycetes</taxon>
        <taxon>Agaricomycetidae</taxon>
        <taxon>Agaricales</taxon>
        <taxon>Agaricineae</taxon>
        <taxon>Psathyrellaceae</taxon>
        <taxon>Ephemerocybe</taxon>
    </lineage>
</organism>